<dbReference type="OrthoDB" id="7828921at2"/>
<dbReference type="Pfam" id="PF13401">
    <property type="entry name" value="AAA_22"/>
    <property type="match status" value="1"/>
</dbReference>
<dbReference type="PANTHER" id="PTHR35894">
    <property type="entry name" value="GENERAL SECRETION PATHWAY PROTEIN A-RELATED"/>
    <property type="match status" value="1"/>
</dbReference>
<dbReference type="SMART" id="SM00382">
    <property type="entry name" value="AAA"/>
    <property type="match status" value="1"/>
</dbReference>
<sequence length="294" mass="32668">MSSANIYLDFFGFDNRPFSLVPDSDFLFWSEQHKRAYAILEFGIFSSAPITLITGEIGTGKTTLIQKLLDDASRDLTFGLVSNAHGDRGELLQWILNALSVSFESKASYVEMFQILQDYLLEQYADGQRVIIVFDEAQNLTLEGLEELRLLTNINSKNDVLIQLILSGQPELRDMVKSRSMQQLAQRVAASFHLGPMDAETTIEYLSHRLKTAGGTGLEFTPAACKMIHGEAGGVPRLVNQLCEFCLLYAWEAESRVVDEITVRNVLDDDIFFKGYQPASPPLALIEAGGDSNG</sequence>
<dbReference type="GO" id="GO:0016887">
    <property type="term" value="F:ATP hydrolysis activity"/>
    <property type="evidence" value="ECO:0007669"/>
    <property type="project" value="InterPro"/>
</dbReference>
<proteinExistence type="predicted"/>
<organism evidence="2 3">
    <name type="scientific">Roseivivax lentus</name>
    <dbReference type="NCBI Taxonomy" id="633194"/>
    <lineage>
        <taxon>Bacteria</taxon>
        <taxon>Pseudomonadati</taxon>
        <taxon>Pseudomonadota</taxon>
        <taxon>Alphaproteobacteria</taxon>
        <taxon>Rhodobacterales</taxon>
        <taxon>Roseobacteraceae</taxon>
        <taxon>Roseivivax</taxon>
    </lineage>
</organism>
<dbReference type="EMBL" id="FTOQ01000025">
    <property type="protein sequence ID" value="SIT16970.1"/>
    <property type="molecule type" value="Genomic_DNA"/>
</dbReference>
<feature type="domain" description="AAA+ ATPase" evidence="1">
    <location>
        <begin position="47"/>
        <end position="190"/>
    </location>
</feature>
<dbReference type="PANTHER" id="PTHR35894:SF1">
    <property type="entry name" value="PHOSPHORIBULOKINASE _ URIDINE KINASE FAMILY"/>
    <property type="match status" value="1"/>
</dbReference>
<protein>
    <submittedName>
        <fullName evidence="2">Type II secretion system protein A</fullName>
    </submittedName>
</protein>
<dbReference type="Proteomes" id="UP000186684">
    <property type="component" value="Unassembled WGS sequence"/>
</dbReference>
<evidence type="ECO:0000313" key="2">
    <source>
        <dbReference type="EMBL" id="SIT16970.1"/>
    </source>
</evidence>
<dbReference type="RefSeq" id="WP_076451143.1">
    <property type="nucleotide sequence ID" value="NZ_FTOQ01000025.1"/>
</dbReference>
<name>A0A1N7Q286_9RHOB</name>
<dbReference type="Gene3D" id="3.40.50.300">
    <property type="entry name" value="P-loop containing nucleotide triphosphate hydrolases"/>
    <property type="match status" value="1"/>
</dbReference>
<evidence type="ECO:0000259" key="1">
    <source>
        <dbReference type="SMART" id="SM00382"/>
    </source>
</evidence>
<dbReference type="AlphaFoldDB" id="A0A1N7Q286"/>
<dbReference type="SUPFAM" id="SSF52540">
    <property type="entry name" value="P-loop containing nucleoside triphosphate hydrolases"/>
    <property type="match status" value="1"/>
</dbReference>
<keyword evidence="3" id="KW-1185">Reference proteome</keyword>
<reference evidence="3" key="1">
    <citation type="submission" date="2017-01" db="EMBL/GenBank/DDBJ databases">
        <authorList>
            <person name="Varghese N."/>
            <person name="Submissions S."/>
        </authorList>
    </citation>
    <scope>NUCLEOTIDE SEQUENCE [LARGE SCALE GENOMIC DNA]</scope>
    <source>
        <strain evidence="3">DSM 29430</strain>
    </source>
</reference>
<accession>A0A1N7Q286</accession>
<dbReference type="STRING" id="633194.SAMN05421759_12513"/>
<dbReference type="InterPro" id="IPR049945">
    <property type="entry name" value="AAA_22"/>
</dbReference>
<gene>
    <name evidence="2" type="ORF">SAMN05421759_12513</name>
</gene>
<dbReference type="InterPro" id="IPR003593">
    <property type="entry name" value="AAA+_ATPase"/>
</dbReference>
<dbReference type="InterPro" id="IPR027417">
    <property type="entry name" value="P-loop_NTPase"/>
</dbReference>
<dbReference type="InterPro" id="IPR052026">
    <property type="entry name" value="ExeA_AAA_ATPase_DNA-bind"/>
</dbReference>
<evidence type="ECO:0000313" key="3">
    <source>
        <dbReference type="Proteomes" id="UP000186684"/>
    </source>
</evidence>